<dbReference type="AlphaFoldDB" id="A0AAN6F3S9"/>
<dbReference type="PANTHER" id="PTHR42470">
    <property type="entry name" value="VAST DOMAIN-CONTAINING PROTEIN"/>
    <property type="match status" value="1"/>
</dbReference>
<sequence>MSHLFARKKSECSFGTRGISTSSDQGPREDKNASYQDPSYSWLLEAQGSYMVRSELGITKESELLCRSLFTAKQTVPRETIFSDGVFETALEKLQGKDEARVIQDIARLVVPSAETLASSGDRHLDILIESVNECWSDSIPLTKPRPQPDYSVGFRYSAFRDDQLKKLQPFVGELSDHYESFFMGTWYMYFPFFCAEVTCGAVSLDTADNQNAHSMTLAVRGIVELFRLVKREKELHREILAFSISHDHDSVRIYGHYPVIDGEKTRFYRHPIHKFCLTALGGRDKWTAYKFTKSLYGSWMPIHFKRLCSAIDDLPTDIHFELSGESNSHPVPSGLSQTMESHEPPA</sequence>
<organism evidence="3 4">
    <name type="scientific">Exophiala dermatitidis</name>
    <name type="common">Black yeast-like fungus</name>
    <name type="synonym">Wangiella dermatitidis</name>
    <dbReference type="NCBI Taxonomy" id="5970"/>
    <lineage>
        <taxon>Eukaryota</taxon>
        <taxon>Fungi</taxon>
        <taxon>Dikarya</taxon>
        <taxon>Ascomycota</taxon>
        <taxon>Pezizomycotina</taxon>
        <taxon>Eurotiomycetes</taxon>
        <taxon>Chaetothyriomycetidae</taxon>
        <taxon>Chaetothyriales</taxon>
        <taxon>Herpotrichiellaceae</taxon>
        <taxon>Exophiala</taxon>
    </lineage>
</organism>
<reference evidence="3" key="1">
    <citation type="submission" date="2023-01" db="EMBL/GenBank/DDBJ databases">
        <title>Exophiala dermititidis isolated from Cystic Fibrosis Patient.</title>
        <authorList>
            <person name="Kurbessoian T."/>
            <person name="Crocker A."/>
            <person name="Murante D."/>
            <person name="Hogan D.A."/>
            <person name="Stajich J.E."/>
        </authorList>
    </citation>
    <scope>NUCLEOTIDE SEQUENCE</scope>
    <source>
        <strain evidence="3">Ex8</strain>
    </source>
</reference>
<feature type="domain" description="DUF7924" evidence="2">
    <location>
        <begin position="87"/>
        <end position="312"/>
    </location>
</feature>
<evidence type="ECO:0000256" key="1">
    <source>
        <dbReference type="SAM" id="MobiDB-lite"/>
    </source>
</evidence>
<accession>A0AAN6F3S9</accession>
<evidence type="ECO:0000313" key="4">
    <source>
        <dbReference type="Proteomes" id="UP001161757"/>
    </source>
</evidence>
<dbReference type="Pfam" id="PF25545">
    <property type="entry name" value="DUF7924"/>
    <property type="match status" value="1"/>
</dbReference>
<feature type="region of interest" description="Disordered" evidence="1">
    <location>
        <begin position="325"/>
        <end position="347"/>
    </location>
</feature>
<dbReference type="InterPro" id="IPR057684">
    <property type="entry name" value="DUF7924"/>
</dbReference>
<evidence type="ECO:0000259" key="2">
    <source>
        <dbReference type="Pfam" id="PF25545"/>
    </source>
</evidence>
<feature type="compositionally biased region" description="Polar residues" evidence="1">
    <location>
        <begin position="325"/>
        <end position="340"/>
    </location>
</feature>
<evidence type="ECO:0000313" key="3">
    <source>
        <dbReference type="EMBL" id="KAJ8995814.1"/>
    </source>
</evidence>
<proteinExistence type="predicted"/>
<protein>
    <recommendedName>
        <fullName evidence="2">DUF7924 domain-containing protein</fullName>
    </recommendedName>
</protein>
<dbReference type="EMBL" id="JAJGCB010000001">
    <property type="protein sequence ID" value="KAJ8995814.1"/>
    <property type="molecule type" value="Genomic_DNA"/>
</dbReference>
<comment type="caution">
    <text evidence="3">The sequence shown here is derived from an EMBL/GenBank/DDBJ whole genome shotgun (WGS) entry which is preliminary data.</text>
</comment>
<dbReference type="Proteomes" id="UP001161757">
    <property type="component" value="Unassembled WGS sequence"/>
</dbReference>
<dbReference type="PANTHER" id="PTHR42470:SF2">
    <property type="match status" value="1"/>
</dbReference>
<feature type="region of interest" description="Disordered" evidence="1">
    <location>
        <begin position="16"/>
        <end position="35"/>
    </location>
</feature>
<gene>
    <name evidence="3" type="ORF">HRR80_000569</name>
</gene>
<name>A0AAN6F3S9_EXODE</name>